<dbReference type="Proteomes" id="UP001611580">
    <property type="component" value="Unassembled WGS sequence"/>
</dbReference>
<evidence type="ECO:0000313" key="4">
    <source>
        <dbReference type="Proteomes" id="UP001611580"/>
    </source>
</evidence>
<keyword evidence="2" id="KW-1133">Transmembrane helix</keyword>
<reference evidence="3 4" key="1">
    <citation type="submission" date="2024-10" db="EMBL/GenBank/DDBJ databases">
        <title>The Natural Products Discovery Center: Release of the First 8490 Sequenced Strains for Exploring Actinobacteria Biosynthetic Diversity.</title>
        <authorList>
            <person name="Kalkreuter E."/>
            <person name="Kautsar S.A."/>
            <person name="Yang D."/>
            <person name="Bader C.D."/>
            <person name="Teijaro C.N."/>
            <person name="Fluegel L."/>
            <person name="Davis C.M."/>
            <person name="Simpson J.R."/>
            <person name="Lauterbach L."/>
            <person name="Steele A.D."/>
            <person name="Gui C."/>
            <person name="Meng S."/>
            <person name="Li G."/>
            <person name="Viehrig K."/>
            <person name="Ye F."/>
            <person name="Su P."/>
            <person name="Kiefer A.F."/>
            <person name="Nichols A."/>
            <person name="Cepeda A.J."/>
            <person name="Yan W."/>
            <person name="Fan B."/>
            <person name="Jiang Y."/>
            <person name="Adhikari A."/>
            <person name="Zheng C.-J."/>
            <person name="Schuster L."/>
            <person name="Cowan T.M."/>
            <person name="Smanski M.J."/>
            <person name="Chevrette M.G."/>
            <person name="De Carvalho L.P.S."/>
            <person name="Shen B."/>
        </authorList>
    </citation>
    <scope>NUCLEOTIDE SEQUENCE [LARGE SCALE GENOMIC DNA]</scope>
    <source>
        <strain evidence="3 4">NPDC019481</strain>
    </source>
</reference>
<evidence type="ECO:0000256" key="1">
    <source>
        <dbReference type="SAM" id="MobiDB-lite"/>
    </source>
</evidence>
<protein>
    <submittedName>
        <fullName evidence="3">Uncharacterized protein</fullName>
    </submittedName>
</protein>
<feature type="transmembrane region" description="Helical" evidence="2">
    <location>
        <begin position="15"/>
        <end position="35"/>
    </location>
</feature>
<feature type="region of interest" description="Disordered" evidence="1">
    <location>
        <begin position="164"/>
        <end position="192"/>
    </location>
</feature>
<comment type="caution">
    <text evidence="3">The sequence shown here is derived from an EMBL/GenBank/DDBJ whole genome shotgun (WGS) entry which is preliminary data.</text>
</comment>
<dbReference type="RefSeq" id="WP_397404298.1">
    <property type="nucleotide sequence ID" value="NZ_JBIRYI010000006.1"/>
</dbReference>
<keyword evidence="2" id="KW-0472">Membrane</keyword>
<keyword evidence="2" id="KW-0812">Transmembrane</keyword>
<keyword evidence="4" id="KW-1185">Reference proteome</keyword>
<name>A0ABW7XJ11_9MICO</name>
<gene>
    <name evidence="3" type="ORF">ACH47X_11410</name>
</gene>
<feature type="compositionally biased region" description="Low complexity" evidence="1">
    <location>
        <begin position="165"/>
        <end position="192"/>
    </location>
</feature>
<accession>A0ABW7XJ11</accession>
<evidence type="ECO:0000256" key="2">
    <source>
        <dbReference type="SAM" id="Phobius"/>
    </source>
</evidence>
<proteinExistence type="predicted"/>
<sequence>MSQDDMSQGPSRWNWSRLVTVTIVAGLVAAALAYWQIVDPWHAAALAAVVVAATTLWSRTELVVEDPQWPRVPTTARAGGRHDVSDLSWSTFGRDGRVTDRVVRRVRALAADRLRAHGVDPADPAAKAEIEHLLGARVVAQLASREPPTARTLQTWLDAVERLGPAPATRTARTAPRPATDPATTTPEENRA</sequence>
<dbReference type="EMBL" id="JBIRYI010000006">
    <property type="protein sequence ID" value="MFI2487511.1"/>
    <property type="molecule type" value="Genomic_DNA"/>
</dbReference>
<organism evidence="3 4">
    <name type="scientific">Promicromonospora kroppenstedtii</name>
    <dbReference type="NCBI Taxonomy" id="440482"/>
    <lineage>
        <taxon>Bacteria</taxon>
        <taxon>Bacillati</taxon>
        <taxon>Actinomycetota</taxon>
        <taxon>Actinomycetes</taxon>
        <taxon>Micrococcales</taxon>
        <taxon>Promicromonosporaceae</taxon>
        <taxon>Promicromonospora</taxon>
    </lineage>
</organism>
<evidence type="ECO:0000313" key="3">
    <source>
        <dbReference type="EMBL" id="MFI2487511.1"/>
    </source>
</evidence>